<reference evidence="1 2" key="1">
    <citation type="submission" date="2018-01" db="EMBL/GenBank/DDBJ databases">
        <title>Complete genome sequence of Salinigranum rubrum GX10T, an extremely halophilic archaeon isolated from a marine solar saltern.</title>
        <authorList>
            <person name="Han S."/>
        </authorList>
    </citation>
    <scope>NUCLEOTIDE SEQUENCE [LARGE SCALE GENOMIC DNA]</scope>
    <source>
        <strain evidence="1 2">GX10</strain>
    </source>
</reference>
<organism evidence="1 2">
    <name type="scientific">Salinigranum rubrum</name>
    <dbReference type="NCBI Taxonomy" id="755307"/>
    <lineage>
        <taxon>Archaea</taxon>
        <taxon>Methanobacteriati</taxon>
        <taxon>Methanobacteriota</taxon>
        <taxon>Stenosarchaea group</taxon>
        <taxon>Halobacteria</taxon>
        <taxon>Halobacteriales</taxon>
        <taxon>Haloferacaceae</taxon>
        <taxon>Salinigranum</taxon>
    </lineage>
</organism>
<dbReference type="AlphaFoldDB" id="A0A2I8VIN7"/>
<evidence type="ECO:0008006" key="3">
    <source>
        <dbReference type="Google" id="ProtNLM"/>
    </source>
</evidence>
<gene>
    <name evidence="1" type="ORF">C2R22_08910</name>
</gene>
<dbReference type="Pfam" id="PF19102">
    <property type="entry name" value="DUF5789"/>
    <property type="match status" value="1"/>
</dbReference>
<dbReference type="OrthoDB" id="317850at2157"/>
<sequence>MRLAETRNAFARQLTFPADRETVLAAVGDTTLEAPYGDPETIRTVLERTDESSFESADELFDTVLANVGEQYIGRKHYDDRGAQGGIETEEVHF</sequence>
<name>A0A2I8VIN7_9EURY</name>
<evidence type="ECO:0000313" key="2">
    <source>
        <dbReference type="Proteomes" id="UP000236584"/>
    </source>
</evidence>
<keyword evidence="2" id="KW-1185">Reference proteome</keyword>
<dbReference type="GeneID" id="35592206"/>
<protein>
    <recommendedName>
        <fullName evidence="3">DUF2795 domain-containing protein</fullName>
    </recommendedName>
</protein>
<proteinExistence type="predicted"/>
<dbReference type="EMBL" id="CP026309">
    <property type="protein sequence ID" value="AUV81754.1"/>
    <property type="molecule type" value="Genomic_DNA"/>
</dbReference>
<evidence type="ECO:0000313" key="1">
    <source>
        <dbReference type="EMBL" id="AUV81754.1"/>
    </source>
</evidence>
<accession>A0A2I8VIN7</accession>
<dbReference type="Proteomes" id="UP000236584">
    <property type="component" value="Chromosome"/>
</dbReference>
<dbReference type="RefSeq" id="WP_103425442.1">
    <property type="nucleotide sequence ID" value="NZ_CP026309.1"/>
</dbReference>
<dbReference type="InterPro" id="IPR043899">
    <property type="entry name" value="DUF5789"/>
</dbReference>
<dbReference type="KEGG" id="srub:C2R22_08910"/>